<comment type="caution">
    <text evidence="2">The sequence shown here is derived from an EMBL/GenBank/DDBJ whole genome shotgun (WGS) entry which is preliminary data.</text>
</comment>
<accession>A0A2I1I478</accession>
<proteinExistence type="predicted"/>
<keyword evidence="1" id="KW-1133">Transmembrane helix</keyword>
<feature type="transmembrane region" description="Helical" evidence="1">
    <location>
        <begin position="20"/>
        <end position="41"/>
    </location>
</feature>
<dbReference type="Proteomes" id="UP000234545">
    <property type="component" value="Unassembled WGS sequence"/>
</dbReference>
<feature type="transmembrane region" description="Helical" evidence="1">
    <location>
        <begin position="137"/>
        <end position="158"/>
    </location>
</feature>
<keyword evidence="1" id="KW-0812">Transmembrane</keyword>
<dbReference type="AlphaFoldDB" id="A0A2I1I478"/>
<evidence type="ECO:0000256" key="1">
    <source>
        <dbReference type="SAM" id="Phobius"/>
    </source>
</evidence>
<feature type="transmembrane region" description="Helical" evidence="1">
    <location>
        <begin position="109"/>
        <end position="131"/>
    </location>
</feature>
<sequence length="172" mass="18957">MNSPYLLRGVFQVISGFLRAYGWLFCAGILISGGVFVVGFLYQDRFLFALGCAFLRHLFCGIALGCLIHEMAHVVFICLTMNELIRIELEFNLFRFSVRGIGSSTGRGIFATALSGPIVAVAFGVILSIVFPNSGLLGWYALHLLFLLPFFGDGRALVIGVRNWGSQVRVNR</sequence>
<dbReference type="EMBL" id="PKKJ01000010">
    <property type="protein sequence ID" value="PKY65893.1"/>
    <property type="molecule type" value="Genomic_DNA"/>
</dbReference>
<feature type="transmembrane region" description="Helical" evidence="1">
    <location>
        <begin position="46"/>
        <end position="65"/>
    </location>
</feature>
<gene>
    <name evidence="2" type="ORF">CYJ25_07040</name>
</gene>
<organism evidence="2 3">
    <name type="scientific">Schaalia turicensis</name>
    <dbReference type="NCBI Taxonomy" id="131111"/>
    <lineage>
        <taxon>Bacteria</taxon>
        <taxon>Bacillati</taxon>
        <taxon>Actinomycetota</taxon>
        <taxon>Actinomycetes</taxon>
        <taxon>Actinomycetales</taxon>
        <taxon>Actinomycetaceae</taxon>
        <taxon>Schaalia</taxon>
    </lineage>
</organism>
<evidence type="ECO:0000313" key="3">
    <source>
        <dbReference type="Proteomes" id="UP000234545"/>
    </source>
</evidence>
<protein>
    <recommendedName>
        <fullName evidence="4">DUF3267 domain-containing protein</fullName>
    </recommendedName>
</protein>
<name>A0A2I1I478_9ACTO</name>
<keyword evidence="1" id="KW-0472">Membrane</keyword>
<dbReference type="OrthoDB" id="4201398at2"/>
<dbReference type="RefSeq" id="WP_101628463.1">
    <property type="nucleotide sequence ID" value="NZ_PKKJ01000010.1"/>
</dbReference>
<evidence type="ECO:0000313" key="2">
    <source>
        <dbReference type="EMBL" id="PKY65893.1"/>
    </source>
</evidence>
<evidence type="ECO:0008006" key="4">
    <source>
        <dbReference type="Google" id="ProtNLM"/>
    </source>
</evidence>
<reference evidence="2 3" key="1">
    <citation type="submission" date="2017-12" db="EMBL/GenBank/DDBJ databases">
        <title>Phylogenetic diversity of female urinary microbiome.</title>
        <authorList>
            <person name="Thomas-White K."/>
            <person name="Wolfe A.J."/>
        </authorList>
    </citation>
    <scope>NUCLEOTIDE SEQUENCE [LARGE SCALE GENOMIC DNA]</scope>
    <source>
        <strain evidence="2 3">UMB0250</strain>
    </source>
</reference>